<evidence type="ECO:0008006" key="4">
    <source>
        <dbReference type="Google" id="ProtNLM"/>
    </source>
</evidence>
<dbReference type="InterPro" id="IPR035324">
    <property type="entry name" value="DUF5381"/>
</dbReference>
<accession>A0A084H178</accession>
<evidence type="ECO:0000313" key="2">
    <source>
        <dbReference type="EMBL" id="KEZ53340.1"/>
    </source>
</evidence>
<dbReference type="AlphaFoldDB" id="A0A084H178"/>
<comment type="caution">
    <text evidence="2">The sequence shown here is derived from an EMBL/GenBank/DDBJ whole genome shotgun (WGS) entry which is preliminary data.</text>
</comment>
<dbReference type="OrthoDB" id="2855047at2"/>
<feature type="transmembrane region" description="Helical" evidence="1">
    <location>
        <begin position="51"/>
        <end position="71"/>
    </location>
</feature>
<proteinExistence type="predicted"/>
<feature type="transmembrane region" description="Helical" evidence="1">
    <location>
        <begin position="18"/>
        <end position="39"/>
    </location>
</feature>
<name>A0A084H178_METID</name>
<dbReference type="EMBL" id="JNVC02000002">
    <property type="protein sequence ID" value="KEZ53340.1"/>
    <property type="molecule type" value="Genomic_DNA"/>
</dbReference>
<dbReference type="Proteomes" id="UP000028549">
    <property type="component" value="Unassembled WGS sequence"/>
</dbReference>
<reference evidence="2 3" key="1">
    <citation type="journal article" date="2005" name="Int. J. Syst. Evol. Microbiol.">
        <title>Bacillus cibi sp. nov., isolated from jeotgal, a traditional Korean fermented seafood.</title>
        <authorList>
            <person name="Yoon J.H."/>
            <person name="Lee C.H."/>
            <person name="Oh T.K."/>
        </authorList>
    </citation>
    <scope>NUCLEOTIDE SEQUENCE [LARGE SCALE GENOMIC DNA]</scope>
    <source>
        <strain evidence="2 3">DSM 16189</strain>
    </source>
</reference>
<protein>
    <recommendedName>
        <fullName evidence="4">YfjD family protein</fullName>
    </recommendedName>
</protein>
<sequence length="183" mass="21093">MLNFRESGKEIYIKGSKFYYGILAAFLIGGLLGTGYLIIEGLKFNSAFSFVWMIGGFIFFPIFCYLFLWFLPGMIPGRNLVTLIQGPGGSLRSKKEDIPFEAIKLIELRRNGLTLVNSMYIETFDGKSFRIPTYDLIDDTDFSILVDQYIYPNMNQDAKKVWDRHVNLSKLFDEVGYERKTVQ</sequence>
<evidence type="ECO:0000256" key="1">
    <source>
        <dbReference type="SAM" id="Phobius"/>
    </source>
</evidence>
<keyword evidence="1" id="KW-0472">Membrane</keyword>
<dbReference type="RefSeq" id="WP_029566407.1">
    <property type="nucleotide sequence ID" value="NZ_JNVC02000002.1"/>
</dbReference>
<keyword evidence="1" id="KW-1133">Transmembrane helix</keyword>
<keyword evidence="3" id="KW-1185">Reference proteome</keyword>
<dbReference type="Pfam" id="PF17353">
    <property type="entry name" value="DUF5381"/>
    <property type="match status" value="1"/>
</dbReference>
<gene>
    <name evidence="2" type="ORF">GS18_0206990</name>
</gene>
<keyword evidence="1" id="KW-0812">Transmembrane</keyword>
<evidence type="ECO:0000313" key="3">
    <source>
        <dbReference type="Proteomes" id="UP000028549"/>
    </source>
</evidence>
<organism evidence="2 3">
    <name type="scientific">Metabacillus indicus</name>
    <name type="common">Bacillus indicus</name>
    <dbReference type="NCBI Taxonomy" id="246786"/>
    <lineage>
        <taxon>Bacteria</taxon>
        <taxon>Bacillati</taxon>
        <taxon>Bacillota</taxon>
        <taxon>Bacilli</taxon>
        <taxon>Bacillales</taxon>
        <taxon>Bacillaceae</taxon>
        <taxon>Metabacillus</taxon>
    </lineage>
</organism>